<feature type="compositionally biased region" description="Gly residues" evidence="8">
    <location>
        <begin position="56"/>
        <end position="69"/>
    </location>
</feature>
<evidence type="ECO:0000259" key="11">
    <source>
        <dbReference type="PROSITE" id="PS51259"/>
    </source>
</evidence>
<dbReference type="AlphaFoldDB" id="A0A7R9A5Q8"/>
<dbReference type="GO" id="GO:0099503">
    <property type="term" value="C:secretory vesicle"/>
    <property type="evidence" value="ECO:0007669"/>
    <property type="project" value="TreeGrafter"/>
</dbReference>
<organism evidence="12">
    <name type="scientific">Darwinula stevensoni</name>
    <dbReference type="NCBI Taxonomy" id="69355"/>
    <lineage>
        <taxon>Eukaryota</taxon>
        <taxon>Metazoa</taxon>
        <taxon>Ecdysozoa</taxon>
        <taxon>Arthropoda</taxon>
        <taxon>Crustacea</taxon>
        <taxon>Oligostraca</taxon>
        <taxon>Ostracoda</taxon>
        <taxon>Podocopa</taxon>
        <taxon>Podocopida</taxon>
        <taxon>Darwinulocopina</taxon>
        <taxon>Darwinuloidea</taxon>
        <taxon>Darwinulidae</taxon>
        <taxon>Darwinula</taxon>
    </lineage>
</organism>
<evidence type="ECO:0000313" key="13">
    <source>
        <dbReference type="Proteomes" id="UP000677054"/>
    </source>
</evidence>
<protein>
    <recommendedName>
        <fullName evidence="14">BAI1-associated protein 3</fullName>
    </recommendedName>
</protein>
<sequence>MLGIHPTGGRETPPASPRAPTEAINEGKLDSPKSEGEKPVRKHSFRLSFKRRTGAVEGGGGRSGKGGGAPDSTPPPTLNNAVPARFIRATSVRSKTLNPKWNEKFRFDIDDISTDRLHLDIWDHDDETSVLEAVSSLNKVRGVKGLGRFFKEIAQSTRAGNNDDFLGCVNITLKDLPSTGMENWYSLMGRSNRSNVQGRIKLRLWLSTREDRGLSEEDPWTEVTQHAHLISIFISHELRLHAGNSESWPGDLSQEALTILHQHAIQGDITEVQQALCQWVAHARRHLSAPLNYSLLHQLLIDLDRLWAEGLSIEEEQLLADTFNIFVQHCTEAIRKMRYHFPSNDRAALSRLDFLLRCLALACEMEAFKTVCPFEPDVRSEVSSVLKKGTRDWYRILDRGEDVNTSLDEEEELERMNVVVTLCNADLLDAVQCYHRLFDQNLELQFFPLVYRQLERLVNDDAAQLFEKIPCEGDVQGTLEGLSARMLATGQSSEALPEALTVSPSLFDLFLSLQEFYKYGEQLPDKRPECSNVCYTWFVPLLDRWMAIAKYRVLRRVLKAVEKETVATGTEDGMIKYHTSAVDVVTAFEHVKSFWKLLYWSDVSTSSAFLSKVVDVLTCGAILYADCVQHRLYHQLSTNRVVDPSEKICIALNDLDHVHRSWESALHDLDLESSEPLSQFMVESESQFSQRFGLILQNIIEKLRPGLGKKMFHLAWSPDSLPASEALYPLLQYLDAQLTCLIHKLLKRSSLRVLSALWDVVLLELTTQSFSEDLPASQVENVTGFHRRLYDALVLLRGYFSAGGLGLSEAELKSPRYFETEKLLQLQTATTENLLDQWYRDRLTEQEKMETTPYGILYVRAYFHHDSLTVEVIRARDIIPLDPNGFSDPFVQLELLPERVFPHCRMQQTQVQKRTLNPEFDEYFEFSVRKEQCRCPNGMILFTVMDHDVLTANDFAGEALLPLSLIPGSGSASTVDNFHGLKPFDLPLSFVSSSKDHFPPLSSDSILLKALEQRSLDRSAQEFVKRQKARMETTGNTWN</sequence>
<evidence type="ECO:0000256" key="2">
    <source>
        <dbReference type="ARBA" id="ARBA00004496"/>
    </source>
</evidence>
<dbReference type="InterPro" id="IPR000008">
    <property type="entry name" value="C2_dom"/>
</dbReference>
<accession>A0A7R9A5Q8</accession>
<reference evidence="12" key="1">
    <citation type="submission" date="2020-11" db="EMBL/GenBank/DDBJ databases">
        <authorList>
            <person name="Tran Van P."/>
        </authorList>
    </citation>
    <scope>NUCLEOTIDE SEQUENCE</scope>
</reference>
<feature type="domain" description="MHD1" evidence="10">
    <location>
        <begin position="507"/>
        <end position="628"/>
    </location>
</feature>
<evidence type="ECO:0000313" key="12">
    <source>
        <dbReference type="EMBL" id="CAD7243714.1"/>
    </source>
</evidence>
<evidence type="ECO:0000256" key="5">
    <source>
        <dbReference type="ARBA" id="ARBA00022483"/>
    </source>
</evidence>
<dbReference type="CDD" id="cd04009">
    <property type="entry name" value="C2B_Munc13-like"/>
    <property type="match status" value="1"/>
</dbReference>
<evidence type="ECO:0008006" key="14">
    <source>
        <dbReference type="Google" id="ProtNLM"/>
    </source>
</evidence>
<dbReference type="Pfam" id="PF00168">
    <property type="entry name" value="C2"/>
    <property type="match status" value="2"/>
</dbReference>
<feature type="domain" description="MHD2" evidence="11">
    <location>
        <begin position="724"/>
        <end position="838"/>
    </location>
</feature>
<feature type="compositionally biased region" description="Basic and acidic residues" evidence="8">
    <location>
        <begin position="25"/>
        <end position="39"/>
    </location>
</feature>
<evidence type="ECO:0000259" key="9">
    <source>
        <dbReference type="PROSITE" id="PS50004"/>
    </source>
</evidence>
<dbReference type="Pfam" id="PF06292">
    <property type="entry name" value="MUN"/>
    <property type="match status" value="1"/>
</dbReference>
<dbReference type="Gene3D" id="1.10.357.50">
    <property type="match status" value="1"/>
</dbReference>
<dbReference type="Gene3D" id="1.20.58.1100">
    <property type="match status" value="1"/>
</dbReference>
<keyword evidence="7" id="KW-0967">Endosome</keyword>
<evidence type="ECO:0000256" key="8">
    <source>
        <dbReference type="SAM" id="MobiDB-lite"/>
    </source>
</evidence>
<gene>
    <name evidence="12" type="ORF">DSTB1V02_LOCUS3628</name>
</gene>
<dbReference type="PANTHER" id="PTHR45999">
    <property type="entry name" value="UNC-13-4A, ISOFORM B"/>
    <property type="match status" value="1"/>
</dbReference>
<dbReference type="SUPFAM" id="SSF49562">
    <property type="entry name" value="C2 domain (Calcium/lipid-binding domain, CaLB)"/>
    <property type="match status" value="2"/>
</dbReference>
<dbReference type="InterPro" id="IPR035892">
    <property type="entry name" value="C2_domain_sf"/>
</dbReference>
<evidence type="ECO:0000256" key="6">
    <source>
        <dbReference type="ARBA" id="ARBA00022490"/>
    </source>
</evidence>
<keyword evidence="5" id="KW-0268">Exocytosis</keyword>
<evidence type="ECO:0000259" key="10">
    <source>
        <dbReference type="PROSITE" id="PS51258"/>
    </source>
</evidence>
<dbReference type="GO" id="GO:0006887">
    <property type="term" value="P:exocytosis"/>
    <property type="evidence" value="ECO:0007669"/>
    <property type="project" value="UniProtKB-KW"/>
</dbReference>
<dbReference type="PROSITE" id="PS51258">
    <property type="entry name" value="MHD1"/>
    <property type="match status" value="1"/>
</dbReference>
<dbReference type="InterPro" id="IPR014772">
    <property type="entry name" value="Munc13_dom-2"/>
</dbReference>
<evidence type="ECO:0000256" key="1">
    <source>
        <dbReference type="ARBA" id="ARBA00004172"/>
    </source>
</evidence>
<feature type="region of interest" description="Disordered" evidence="8">
    <location>
        <begin position="1"/>
        <end position="80"/>
    </location>
</feature>
<dbReference type="Proteomes" id="UP000677054">
    <property type="component" value="Unassembled WGS sequence"/>
</dbReference>
<dbReference type="GO" id="GO:0055037">
    <property type="term" value="C:recycling endosome"/>
    <property type="evidence" value="ECO:0007669"/>
    <property type="project" value="UniProtKB-SubCell"/>
</dbReference>
<feature type="compositionally biased region" description="Basic residues" evidence="8">
    <location>
        <begin position="40"/>
        <end position="53"/>
    </location>
</feature>
<dbReference type="InterPro" id="IPR052095">
    <property type="entry name" value="UNC-13_domain"/>
</dbReference>
<keyword evidence="6" id="KW-0963">Cytoplasm</keyword>
<dbReference type="PROSITE" id="PS51259">
    <property type="entry name" value="MHD2"/>
    <property type="match status" value="1"/>
</dbReference>
<evidence type="ECO:0000256" key="7">
    <source>
        <dbReference type="ARBA" id="ARBA00022753"/>
    </source>
</evidence>
<dbReference type="InterPro" id="IPR014770">
    <property type="entry name" value="Munc13_1"/>
</dbReference>
<evidence type="ECO:0000256" key="3">
    <source>
        <dbReference type="ARBA" id="ARBA00004603"/>
    </source>
</evidence>
<comment type="similarity">
    <text evidence="4">Belongs to the unc-13 family.</text>
</comment>
<dbReference type="EMBL" id="LR900001">
    <property type="protein sequence ID" value="CAD7243714.1"/>
    <property type="molecule type" value="Genomic_DNA"/>
</dbReference>
<dbReference type="PANTHER" id="PTHR45999:SF4">
    <property type="entry name" value="UNC-13-4A, ISOFORM B"/>
    <property type="match status" value="1"/>
</dbReference>
<dbReference type="EMBL" id="CAJPEV010000484">
    <property type="protein sequence ID" value="CAG0885740.1"/>
    <property type="molecule type" value="Genomic_DNA"/>
</dbReference>
<dbReference type="GO" id="GO:0005770">
    <property type="term" value="C:late endosome"/>
    <property type="evidence" value="ECO:0007669"/>
    <property type="project" value="UniProtKB-SubCell"/>
</dbReference>
<dbReference type="SMART" id="SM00239">
    <property type="entry name" value="C2"/>
    <property type="match status" value="2"/>
</dbReference>
<proteinExistence type="inferred from homology"/>
<dbReference type="Gene3D" id="2.60.40.150">
    <property type="entry name" value="C2 domain"/>
    <property type="match status" value="2"/>
</dbReference>
<feature type="domain" description="C2" evidence="9">
    <location>
        <begin position="848"/>
        <end position="976"/>
    </location>
</feature>
<keyword evidence="13" id="KW-1185">Reference proteome</keyword>
<dbReference type="PROSITE" id="PS50004">
    <property type="entry name" value="C2"/>
    <property type="match status" value="2"/>
</dbReference>
<feature type="domain" description="C2" evidence="9">
    <location>
        <begin position="30"/>
        <end position="185"/>
    </location>
</feature>
<comment type="subcellular location">
    <subcellularLocation>
        <location evidence="2">Cytoplasm</location>
    </subcellularLocation>
    <subcellularLocation>
        <location evidence="3">Late endosome</location>
    </subcellularLocation>
    <subcellularLocation>
        <location evidence="1">Recycling endosome</location>
    </subcellularLocation>
</comment>
<dbReference type="InterPro" id="IPR010439">
    <property type="entry name" value="MUN_dom"/>
</dbReference>
<evidence type="ECO:0000256" key="4">
    <source>
        <dbReference type="ARBA" id="ARBA00005823"/>
    </source>
</evidence>
<name>A0A7R9A5Q8_9CRUS</name>
<dbReference type="OrthoDB" id="7976202at2759"/>